<feature type="region of interest" description="Disordered" evidence="1">
    <location>
        <begin position="1"/>
        <end position="53"/>
    </location>
</feature>
<evidence type="ECO:0000256" key="1">
    <source>
        <dbReference type="SAM" id="MobiDB-lite"/>
    </source>
</evidence>
<dbReference type="Proteomes" id="UP001303115">
    <property type="component" value="Unassembled WGS sequence"/>
</dbReference>
<proteinExistence type="predicted"/>
<feature type="compositionally biased region" description="Basic and acidic residues" evidence="1">
    <location>
        <begin position="163"/>
        <end position="173"/>
    </location>
</feature>
<accession>A0AAN6PLP7</accession>
<reference evidence="3" key="1">
    <citation type="journal article" date="2023" name="Mol. Phylogenet. Evol.">
        <title>Genome-scale phylogeny and comparative genomics of the fungal order Sordariales.</title>
        <authorList>
            <person name="Hensen N."/>
            <person name="Bonometti L."/>
            <person name="Westerberg I."/>
            <person name="Brannstrom I.O."/>
            <person name="Guillou S."/>
            <person name="Cros-Aarteil S."/>
            <person name="Calhoun S."/>
            <person name="Haridas S."/>
            <person name="Kuo A."/>
            <person name="Mondo S."/>
            <person name="Pangilinan J."/>
            <person name="Riley R."/>
            <person name="LaButti K."/>
            <person name="Andreopoulos B."/>
            <person name="Lipzen A."/>
            <person name="Chen C."/>
            <person name="Yan M."/>
            <person name="Daum C."/>
            <person name="Ng V."/>
            <person name="Clum A."/>
            <person name="Steindorff A."/>
            <person name="Ohm R.A."/>
            <person name="Martin F."/>
            <person name="Silar P."/>
            <person name="Natvig D.O."/>
            <person name="Lalanne C."/>
            <person name="Gautier V."/>
            <person name="Ament-Velasquez S.L."/>
            <person name="Kruys A."/>
            <person name="Hutchinson M.I."/>
            <person name="Powell A.J."/>
            <person name="Barry K."/>
            <person name="Miller A.N."/>
            <person name="Grigoriev I.V."/>
            <person name="Debuchy R."/>
            <person name="Gladieux P."/>
            <person name="Hiltunen Thoren M."/>
            <person name="Johannesson H."/>
        </authorList>
    </citation>
    <scope>NUCLEOTIDE SEQUENCE [LARGE SCALE GENOMIC DNA]</scope>
    <source>
        <strain evidence="3">CBS 284.82</strain>
    </source>
</reference>
<name>A0AAN6PLP7_9PEZI</name>
<gene>
    <name evidence="2" type="ORF">C8A01DRAFT_33551</name>
</gene>
<feature type="compositionally biased region" description="Low complexity" evidence="1">
    <location>
        <begin position="231"/>
        <end position="243"/>
    </location>
</feature>
<feature type="compositionally biased region" description="Basic and acidic residues" evidence="1">
    <location>
        <begin position="263"/>
        <end position="274"/>
    </location>
</feature>
<protein>
    <submittedName>
        <fullName evidence="2">Uncharacterized protein</fullName>
    </submittedName>
</protein>
<evidence type="ECO:0000313" key="3">
    <source>
        <dbReference type="Proteomes" id="UP001303115"/>
    </source>
</evidence>
<feature type="region of interest" description="Disordered" evidence="1">
    <location>
        <begin position="153"/>
        <end position="177"/>
    </location>
</feature>
<feature type="compositionally biased region" description="Low complexity" evidence="1">
    <location>
        <begin position="32"/>
        <end position="53"/>
    </location>
</feature>
<keyword evidence="3" id="KW-1185">Reference proteome</keyword>
<dbReference type="AlphaFoldDB" id="A0AAN6PLP7"/>
<feature type="compositionally biased region" description="Low complexity" evidence="1">
    <location>
        <begin position="153"/>
        <end position="162"/>
    </location>
</feature>
<comment type="caution">
    <text evidence="2">The sequence shown here is derived from an EMBL/GenBank/DDBJ whole genome shotgun (WGS) entry which is preliminary data.</text>
</comment>
<evidence type="ECO:0000313" key="2">
    <source>
        <dbReference type="EMBL" id="KAK4042345.1"/>
    </source>
</evidence>
<sequence>MAVGGVAQNTKTGDSALARLLRNRLPSPAPKSTASLPRSSPSPSSASLDSCASSPADMSAAALEKFENPNTETFSVWEAEAAIRAFVDEHWPHRADYIKIDCRVTLPALHALGRLPRADGARACGRLIRVPFIHEEVALSLWEHLAEEARTVPTPTPCATADDTARLGEETKTTRPQRRTFKSFVKSLLPTTTTTTTQPVPVPITPPPRCPFCSGNCIPSSTSHHHHHPQHSNSSSTTSTSTTWLHKLPTDTDPFWQPNPSSRDPHPHPDRDLADTDPDTDTDPVDPRKLSGETLVPLLYTPGESSVVNPLVQVPYRGPADGILLSESESEAGTEVGGGRGKSWAGVLGRGVTGRGRCLLDRVKRAVVTRGRKEVGEGEWEERKVVWLGCRGEYAVACG</sequence>
<dbReference type="EMBL" id="MU854342">
    <property type="protein sequence ID" value="KAK4042345.1"/>
    <property type="molecule type" value="Genomic_DNA"/>
</dbReference>
<feature type="region of interest" description="Disordered" evidence="1">
    <location>
        <begin position="221"/>
        <end position="292"/>
    </location>
</feature>
<feature type="compositionally biased region" description="Acidic residues" evidence="1">
    <location>
        <begin position="275"/>
        <end position="284"/>
    </location>
</feature>
<organism evidence="2 3">
    <name type="scientific">Parachaetomium inaequale</name>
    <dbReference type="NCBI Taxonomy" id="2588326"/>
    <lineage>
        <taxon>Eukaryota</taxon>
        <taxon>Fungi</taxon>
        <taxon>Dikarya</taxon>
        <taxon>Ascomycota</taxon>
        <taxon>Pezizomycotina</taxon>
        <taxon>Sordariomycetes</taxon>
        <taxon>Sordariomycetidae</taxon>
        <taxon>Sordariales</taxon>
        <taxon>Chaetomiaceae</taxon>
        <taxon>Parachaetomium</taxon>
    </lineage>
</organism>